<reference evidence="4" key="1">
    <citation type="submission" date="2022-11" db="UniProtKB">
        <authorList>
            <consortium name="WormBaseParasite"/>
        </authorList>
    </citation>
    <scope>IDENTIFICATION</scope>
</reference>
<dbReference type="WBParaSite" id="PDA_v2.g22517.t1">
    <property type="protein sequence ID" value="PDA_v2.g22517.t1"/>
    <property type="gene ID" value="PDA_v2.g22517"/>
</dbReference>
<evidence type="ECO:0000256" key="2">
    <source>
        <dbReference type="SAM" id="SignalP"/>
    </source>
</evidence>
<feature type="chain" id="PRO_5037609050" evidence="2">
    <location>
        <begin position="21"/>
        <end position="171"/>
    </location>
</feature>
<dbReference type="Proteomes" id="UP000887578">
    <property type="component" value="Unplaced"/>
</dbReference>
<feature type="region of interest" description="Disordered" evidence="1">
    <location>
        <begin position="75"/>
        <end position="128"/>
    </location>
</feature>
<feature type="region of interest" description="Disordered" evidence="1">
    <location>
        <begin position="150"/>
        <end position="171"/>
    </location>
</feature>
<accession>A0A914PUV4</accession>
<sequence length="171" mass="19148">MKSFVLLLAVLFGIFYGTNAHPGFGRPATFEYCAQYPEIECKFWSPIDSTCRWCDNMNRCAPYCLQTLPQTPGGTNSSVPAASQVLQPPQSNLPPPLQQPQQPNYLLPQPQQLQQPPNLLLPQQPPTNLFQMPAPFNNLFAQNNLLGGVPQQPQQQIFSPPPVPQQPRWIL</sequence>
<feature type="compositionally biased region" description="Low complexity" evidence="1">
    <location>
        <begin position="99"/>
        <end position="128"/>
    </location>
</feature>
<evidence type="ECO:0000313" key="4">
    <source>
        <dbReference type="WBParaSite" id="PDA_v2.g22517.t1"/>
    </source>
</evidence>
<protein>
    <submittedName>
        <fullName evidence="4">Uncharacterized protein</fullName>
    </submittedName>
</protein>
<feature type="signal peptide" evidence="2">
    <location>
        <begin position="1"/>
        <end position="20"/>
    </location>
</feature>
<keyword evidence="3" id="KW-1185">Reference proteome</keyword>
<evidence type="ECO:0000313" key="3">
    <source>
        <dbReference type="Proteomes" id="UP000887578"/>
    </source>
</evidence>
<evidence type="ECO:0000256" key="1">
    <source>
        <dbReference type="SAM" id="MobiDB-lite"/>
    </source>
</evidence>
<keyword evidence="2" id="KW-0732">Signal</keyword>
<proteinExistence type="predicted"/>
<dbReference type="AlphaFoldDB" id="A0A914PUV4"/>
<organism evidence="3 4">
    <name type="scientific">Panagrolaimus davidi</name>
    <dbReference type="NCBI Taxonomy" id="227884"/>
    <lineage>
        <taxon>Eukaryota</taxon>
        <taxon>Metazoa</taxon>
        <taxon>Ecdysozoa</taxon>
        <taxon>Nematoda</taxon>
        <taxon>Chromadorea</taxon>
        <taxon>Rhabditida</taxon>
        <taxon>Tylenchina</taxon>
        <taxon>Panagrolaimomorpha</taxon>
        <taxon>Panagrolaimoidea</taxon>
        <taxon>Panagrolaimidae</taxon>
        <taxon>Panagrolaimus</taxon>
    </lineage>
</organism>
<name>A0A914PUV4_9BILA</name>